<keyword evidence="2" id="KW-0768">Sushi</keyword>
<keyword evidence="8" id="KW-0720">Serine protease</keyword>
<keyword evidence="6 15" id="KW-0378">Hydrolase</keyword>
<evidence type="ECO:0000256" key="5">
    <source>
        <dbReference type="ARBA" id="ARBA00022734"/>
    </source>
</evidence>
<dbReference type="AlphaFoldDB" id="B7PAU0"/>
<dbReference type="GO" id="GO:0030246">
    <property type="term" value="F:carbohydrate binding"/>
    <property type="evidence" value="ECO:0007669"/>
    <property type="project" value="UniProtKB-KW"/>
</dbReference>
<dbReference type="VEuPathDB" id="VectorBase:ISCP_024792"/>
<dbReference type="SUPFAM" id="SSF50494">
    <property type="entry name" value="Trypsin-like serine proteases"/>
    <property type="match status" value="1"/>
</dbReference>
<keyword evidence="4" id="KW-0732">Signal</keyword>
<dbReference type="InterPro" id="IPR018114">
    <property type="entry name" value="TRYPSIN_HIS"/>
</dbReference>
<keyword evidence="11" id="KW-0325">Glycoprotein</keyword>
<evidence type="ECO:0000256" key="9">
    <source>
        <dbReference type="ARBA" id="ARBA00022889"/>
    </source>
</evidence>
<dbReference type="PROSITE" id="PS50240">
    <property type="entry name" value="TRYPSIN_DOM"/>
    <property type="match status" value="1"/>
</dbReference>
<dbReference type="EMBL" id="DS672910">
    <property type="protein sequence ID" value="EEC03712.1"/>
    <property type="molecule type" value="Genomic_DNA"/>
</dbReference>
<protein>
    <recommendedName>
        <fullName evidence="13">limulus clotting factor C</fullName>
        <ecNumber evidence="13">3.4.21.84</ecNumber>
    </recommendedName>
</protein>
<evidence type="ECO:0000256" key="11">
    <source>
        <dbReference type="ARBA" id="ARBA00023180"/>
    </source>
</evidence>
<dbReference type="Proteomes" id="UP000001555">
    <property type="component" value="Unassembled WGS sequence"/>
</dbReference>
<reference evidence="15 17" key="1">
    <citation type="submission" date="2008-03" db="EMBL/GenBank/DDBJ databases">
        <title>Annotation of Ixodes scapularis.</title>
        <authorList>
            <consortium name="Ixodes scapularis Genome Project Consortium"/>
            <person name="Caler E."/>
            <person name="Hannick L.I."/>
            <person name="Bidwell S."/>
            <person name="Joardar V."/>
            <person name="Thiagarajan M."/>
            <person name="Amedeo P."/>
            <person name="Galinsky K.J."/>
            <person name="Schobel S."/>
            <person name="Inman J."/>
            <person name="Hostetler J."/>
            <person name="Miller J."/>
            <person name="Hammond M."/>
            <person name="Megy K."/>
            <person name="Lawson D."/>
            <person name="Kodira C."/>
            <person name="Sutton G."/>
            <person name="Meyer J."/>
            <person name="Hill C.A."/>
            <person name="Birren B."/>
            <person name="Nene V."/>
            <person name="Collins F."/>
            <person name="Alarcon-Chaidez F."/>
            <person name="Wikel S."/>
            <person name="Strausberg R."/>
        </authorList>
    </citation>
    <scope>NUCLEOTIDE SEQUENCE [LARGE SCALE GENOMIC DNA]</scope>
    <source>
        <strain evidence="17">Wikel</strain>
        <strain evidence="15">Wikel colony</strain>
    </source>
</reference>
<evidence type="ECO:0000259" key="14">
    <source>
        <dbReference type="PROSITE" id="PS50240"/>
    </source>
</evidence>
<dbReference type="FunCoup" id="B7PAU0">
    <property type="interactions" value="22"/>
</dbReference>
<dbReference type="HOGENOM" id="CLU_006842_0_4_1"/>
<dbReference type="PROSITE" id="PS00134">
    <property type="entry name" value="TRYPSIN_HIS"/>
    <property type="match status" value="1"/>
</dbReference>
<dbReference type="InterPro" id="IPR001254">
    <property type="entry name" value="Trypsin_dom"/>
</dbReference>
<evidence type="ECO:0000256" key="6">
    <source>
        <dbReference type="ARBA" id="ARBA00022801"/>
    </source>
</evidence>
<keyword evidence="5" id="KW-0430">Lectin</keyword>
<dbReference type="EMBL" id="ABJB010577814">
    <property type="status" value="NOT_ANNOTATED_CDS"/>
    <property type="molecule type" value="Genomic_DNA"/>
</dbReference>
<keyword evidence="3 15" id="KW-0645">Protease</keyword>
<name>B7PAU0_IXOSC</name>
<dbReference type="PRINTS" id="PR00722">
    <property type="entry name" value="CHYMOTRYPSIN"/>
</dbReference>
<feature type="domain" description="Peptidase S1" evidence="14">
    <location>
        <begin position="36"/>
        <end position="278"/>
    </location>
</feature>
<evidence type="ECO:0000313" key="16">
    <source>
        <dbReference type="EnsemblMetazoa" id="ISCW002999-PA"/>
    </source>
</evidence>
<keyword evidence="7" id="KW-0353">Hemolymph clotting</keyword>
<dbReference type="GO" id="GO:0004252">
    <property type="term" value="F:serine-type endopeptidase activity"/>
    <property type="evidence" value="ECO:0000318"/>
    <property type="project" value="GO_Central"/>
</dbReference>
<dbReference type="OrthoDB" id="6514235at2759"/>
<evidence type="ECO:0000256" key="12">
    <source>
        <dbReference type="ARBA" id="ARBA00052079"/>
    </source>
</evidence>
<evidence type="ECO:0000313" key="15">
    <source>
        <dbReference type="EMBL" id="EEC03712.1"/>
    </source>
</evidence>
<evidence type="ECO:0000256" key="3">
    <source>
        <dbReference type="ARBA" id="ARBA00022670"/>
    </source>
</evidence>
<dbReference type="STRING" id="6945.B7PAU0"/>
<dbReference type="PANTHER" id="PTHR24252">
    <property type="entry name" value="ACROSIN-RELATED"/>
    <property type="match status" value="1"/>
</dbReference>
<dbReference type="InterPro" id="IPR001314">
    <property type="entry name" value="Peptidase_S1A"/>
</dbReference>
<dbReference type="SMART" id="SM00020">
    <property type="entry name" value="Tryp_SPc"/>
    <property type="match status" value="1"/>
</dbReference>
<dbReference type="GO" id="GO:0007155">
    <property type="term" value="P:cell adhesion"/>
    <property type="evidence" value="ECO:0007669"/>
    <property type="project" value="UniProtKB-KW"/>
</dbReference>
<organism>
    <name type="scientific">Ixodes scapularis</name>
    <name type="common">Black-legged tick</name>
    <name type="synonym">Deer tick</name>
    <dbReference type="NCBI Taxonomy" id="6945"/>
    <lineage>
        <taxon>Eukaryota</taxon>
        <taxon>Metazoa</taxon>
        <taxon>Ecdysozoa</taxon>
        <taxon>Arthropoda</taxon>
        <taxon>Chelicerata</taxon>
        <taxon>Arachnida</taxon>
        <taxon>Acari</taxon>
        <taxon>Parasitiformes</taxon>
        <taxon>Ixodida</taxon>
        <taxon>Ixodoidea</taxon>
        <taxon>Ixodidae</taxon>
        <taxon>Ixodinae</taxon>
        <taxon>Ixodes</taxon>
    </lineage>
</organism>
<dbReference type="Pfam" id="PF00089">
    <property type="entry name" value="Trypsin"/>
    <property type="match status" value="1"/>
</dbReference>
<keyword evidence="17" id="KW-1185">Reference proteome</keyword>
<dbReference type="GO" id="GO:0006508">
    <property type="term" value="P:proteolysis"/>
    <property type="evidence" value="ECO:0007669"/>
    <property type="project" value="UniProtKB-KW"/>
</dbReference>
<dbReference type="GO" id="GO:0042381">
    <property type="term" value="P:hemolymph coagulation"/>
    <property type="evidence" value="ECO:0007669"/>
    <property type="project" value="UniProtKB-KW"/>
</dbReference>
<evidence type="ECO:0000256" key="1">
    <source>
        <dbReference type="ARBA" id="ARBA00022536"/>
    </source>
</evidence>
<dbReference type="MEROPS" id="S01.079"/>
<feature type="non-terminal residue" evidence="15">
    <location>
        <position position="1"/>
    </location>
</feature>
<evidence type="ECO:0000256" key="13">
    <source>
        <dbReference type="ARBA" id="ARBA00066707"/>
    </source>
</evidence>
<dbReference type="Gene3D" id="2.40.10.10">
    <property type="entry name" value="Trypsin-like serine proteases"/>
    <property type="match status" value="1"/>
</dbReference>
<dbReference type="InterPro" id="IPR009003">
    <property type="entry name" value="Peptidase_S1_PA"/>
</dbReference>
<dbReference type="FunFam" id="2.40.10.10:FF:000120">
    <property type="entry name" value="Putative serine protease"/>
    <property type="match status" value="1"/>
</dbReference>
<accession>B7PAU0</accession>
<dbReference type="EnsemblMetazoa" id="ISCW002999-RA">
    <property type="protein sequence ID" value="ISCW002999-PA"/>
    <property type="gene ID" value="ISCW002999"/>
</dbReference>
<keyword evidence="9" id="KW-0130">Cell adhesion</keyword>
<comment type="catalytic activity">
    <reaction evidence="12">
        <text>Selective cleavage of 103-Arg-|-Ser-104 and 124-Ile-|-Ile-125 bonds in Limulus clotting factor B to form activated factor B. Cleavage of -Pro-Arg-|-Xaa- bonds in synthetic substrates.</text>
        <dbReference type="EC" id="3.4.21.84"/>
    </reaction>
</comment>
<dbReference type="EC" id="3.4.21.84" evidence="13"/>
<evidence type="ECO:0000256" key="10">
    <source>
        <dbReference type="ARBA" id="ARBA00023157"/>
    </source>
</evidence>
<evidence type="ECO:0000256" key="4">
    <source>
        <dbReference type="ARBA" id="ARBA00022729"/>
    </source>
</evidence>
<dbReference type="PaxDb" id="6945-B7PAU0"/>
<dbReference type="PANTHER" id="PTHR24252:SF27">
    <property type="entry name" value="TRANSMEMBRANE PROTEASE SERINE 3-LIKE"/>
    <property type="match status" value="1"/>
</dbReference>
<keyword evidence="10" id="KW-1015">Disulfide bond</keyword>
<evidence type="ECO:0000256" key="7">
    <source>
        <dbReference type="ARBA" id="ARBA00022820"/>
    </source>
</evidence>
<dbReference type="VEuPathDB" id="VectorBase:ISCW002999"/>
<gene>
    <name evidence="15" type="ORF">IscW_ISCW002999</name>
</gene>
<evidence type="ECO:0000313" key="17">
    <source>
        <dbReference type="Proteomes" id="UP000001555"/>
    </source>
</evidence>
<evidence type="ECO:0000256" key="8">
    <source>
        <dbReference type="ARBA" id="ARBA00022825"/>
    </source>
</evidence>
<evidence type="ECO:0000256" key="2">
    <source>
        <dbReference type="ARBA" id="ARBA00022659"/>
    </source>
</evidence>
<dbReference type="VEuPathDB" id="VectorBase:ISCI002999"/>
<proteinExistence type="predicted"/>
<sequence length="283" mass="31289">AFEALGIKFYFFKYNNNSALYLTETCGQSPRSNERIVGGYQAKVGELPWQVSLQRNGYHFCGGSIISPSIVITAAHCVRRFQKRRNVYTQNGRCAILSENYTWLKLFSSIVATIRRHKDFGKNGLMNDIALLKLVEPFDFNKSEGYVAPICLPNPKDVLEGSIVTSGWGRTRERGKTSQELMAVSVPLGSDLFCTYQYSRLITLSSIYNWNSMFCAGALLGGRGSCKGDSGGPATQTKKGITVLVGLVSFGRGCARIANAGVYTKVSHYIDWIQENSEDLLAQ</sequence>
<dbReference type="InterPro" id="IPR043504">
    <property type="entry name" value="Peptidase_S1_PA_chymotrypsin"/>
</dbReference>
<keyword evidence="1" id="KW-0245">EGF-like domain</keyword>
<reference evidence="16" key="2">
    <citation type="submission" date="2020-05" db="UniProtKB">
        <authorList>
            <consortium name="EnsemblMetazoa"/>
        </authorList>
    </citation>
    <scope>IDENTIFICATION</scope>
    <source>
        <strain evidence="16">wikel</strain>
    </source>
</reference>
<dbReference type="CDD" id="cd00190">
    <property type="entry name" value="Tryp_SPc"/>
    <property type="match status" value="1"/>
</dbReference>